<dbReference type="RefSeq" id="XP_002112036.1">
    <property type="nucleotide sequence ID" value="XM_002112000.1"/>
</dbReference>
<evidence type="ECO:0000313" key="2">
    <source>
        <dbReference type="Proteomes" id="UP000009022"/>
    </source>
</evidence>
<proteinExistence type="predicted"/>
<keyword evidence="2" id="KW-1185">Reference proteome</keyword>
<dbReference type="AlphaFoldDB" id="B3RVI9"/>
<dbReference type="HOGENOM" id="CLU_2309567_0_0_1"/>
<dbReference type="InterPro" id="IPR027901">
    <property type="entry name" value="CFAP90"/>
</dbReference>
<dbReference type="InParanoid" id="B3RVI9"/>
<dbReference type="GeneID" id="6752755"/>
<organism evidence="1 2">
    <name type="scientific">Trichoplax adhaerens</name>
    <name type="common">Trichoplax reptans</name>
    <dbReference type="NCBI Taxonomy" id="10228"/>
    <lineage>
        <taxon>Eukaryota</taxon>
        <taxon>Metazoa</taxon>
        <taxon>Placozoa</taxon>
        <taxon>Uniplacotomia</taxon>
        <taxon>Trichoplacea</taxon>
        <taxon>Trichoplacidae</taxon>
        <taxon>Trichoplax</taxon>
    </lineage>
</organism>
<dbReference type="PANTHER" id="PTHR34444">
    <property type="entry name" value="LOC361192"/>
    <property type="match status" value="1"/>
</dbReference>
<dbReference type="PhylomeDB" id="B3RVI9"/>
<evidence type="ECO:0000313" key="1">
    <source>
        <dbReference type="EMBL" id="EDV26003.1"/>
    </source>
</evidence>
<dbReference type="eggNOG" id="ENOG502S3H1">
    <property type="taxonomic scope" value="Eukaryota"/>
</dbReference>
<reference evidence="1 2" key="1">
    <citation type="journal article" date="2008" name="Nature">
        <title>The Trichoplax genome and the nature of placozoans.</title>
        <authorList>
            <person name="Srivastava M."/>
            <person name="Begovic E."/>
            <person name="Chapman J."/>
            <person name="Putnam N.H."/>
            <person name="Hellsten U."/>
            <person name="Kawashima T."/>
            <person name="Kuo A."/>
            <person name="Mitros T."/>
            <person name="Salamov A."/>
            <person name="Carpenter M.L."/>
            <person name="Signorovitch A.Y."/>
            <person name="Moreno M.A."/>
            <person name="Kamm K."/>
            <person name="Grimwood J."/>
            <person name="Schmutz J."/>
            <person name="Shapiro H."/>
            <person name="Grigoriev I.V."/>
            <person name="Buss L.W."/>
            <person name="Schierwater B."/>
            <person name="Dellaporta S.L."/>
            <person name="Rokhsar D.S."/>
        </authorList>
    </citation>
    <scope>NUCLEOTIDE SEQUENCE [LARGE SCALE GENOMIC DNA]</scope>
    <source>
        <strain evidence="1 2">Grell-BS-1999</strain>
    </source>
</reference>
<dbReference type="Proteomes" id="UP000009022">
    <property type="component" value="Unassembled WGS sequence"/>
</dbReference>
<dbReference type="STRING" id="10228.B3RVI9"/>
<dbReference type="PANTHER" id="PTHR34444:SF3">
    <property type="match status" value="1"/>
</dbReference>
<dbReference type="EMBL" id="DS985244">
    <property type="protein sequence ID" value="EDV26003.1"/>
    <property type="molecule type" value="Genomic_DNA"/>
</dbReference>
<dbReference type="Pfam" id="PF15074">
    <property type="entry name" value="CFAP90"/>
    <property type="match status" value="1"/>
</dbReference>
<accession>B3RVI9</accession>
<protein>
    <submittedName>
        <fullName evidence="1">Uncharacterized protein</fullName>
    </submittedName>
</protein>
<name>B3RVI9_TRIAD</name>
<dbReference type="OrthoDB" id="10057935at2759"/>
<gene>
    <name evidence="1" type="ORF">TRIADDRAFT_55669</name>
</gene>
<dbReference type="KEGG" id="tad:TRIADDRAFT_55669"/>
<dbReference type="CTD" id="6752755"/>
<sequence>MAEEETHSLAKEEHKSINYFNTKKEREVLTPFDRVQHVKEGYIAKLHRDDREHKLDLDINGEERERRVPILSSSEYGRRIPIEQPSRTHARLLSKHIYEE</sequence>